<dbReference type="EMBL" id="BAYM01000028">
    <property type="protein sequence ID" value="GAN35798.1"/>
    <property type="molecule type" value="Genomic_DNA"/>
</dbReference>
<dbReference type="GO" id="GO:0005886">
    <property type="term" value="C:plasma membrane"/>
    <property type="evidence" value="ECO:0007669"/>
    <property type="project" value="UniProtKB-SubCell"/>
</dbReference>
<evidence type="ECO:0000256" key="7">
    <source>
        <dbReference type="SAM" id="Phobius"/>
    </source>
</evidence>
<feature type="transmembrane region" description="Helical" evidence="7">
    <location>
        <begin position="152"/>
        <end position="171"/>
    </location>
</feature>
<dbReference type="Proteomes" id="UP000032552">
    <property type="component" value="Unassembled WGS sequence"/>
</dbReference>
<dbReference type="InterPro" id="IPR027417">
    <property type="entry name" value="P-loop_NTPase"/>
</dbReference>
<evidence type="ECO:0000256" key="1">
    <source>
        <dbReference type="ARBA" id="ARBA00004651"/>
    </source>
</evidence>
<dbReference type="AlphaFoldDB" id="A0A0C9QAY4"/>
<dbReference type="CDD" id="cd03228">
    <property type="entry name" value="ABCC_MRP_Like"/>
    <property type="match status" value="1"/>
</dbReference>
<evidence type="ECO:0000256" key="3">
    <source>
        <dbReference type="ARBA" id="ARBA00022741"/>
    </source>
</evidence>
<evidence type="ECO:0000256" key="2">
    <source>
        <dbReference type="ARBA" id="ARBA00022692"/>
    </source>
</evidence>
<evidence type="ECO:0000259" key="8">
    <source>
        <dbReference type="PROSITE" id="PS50893"/>
    </source>
</evidence>
<evidence type="ECO:0000256" key="4">
    <source>
        <dbReference type="ARBA" id="ARBA00022840"/>
    </source>
</evidence>
<keyword evidence="2 7" id="KW-0812">Transmembrane</keyword>
<dbReference type="PROSITE" id="PS00211">
    <property type="entry name" value="ABC_TRANSPORTER_1"/>
    <property type="match status" value="1"/>
</dbReference>
<dbReference type="PANTHER" id="PTHR24221:SF654">
    <property type="entry name" value="ATP-BINDING CASSETTE SUB-FAMILY B MEMBER 6"/>
    <property type="match status" value="1"/>
</dbReference>
<feature type="transmembrane region" description="Helical" evidence="7">
    <location>
        <begin position="235"/>
        <end position="259"/>
    </location>
</feature>
<keyword evidence="5 7" id="KW-1133">Transmembrane helix</keyword>
<feature type="transmembrane region" description="Helical" evidence="7">
    <location>
        <begin position="12"/>
        <end position="36"/>
    </location>
</feature>
<evidence type="ECO:0000256" key="5">
    <source>
        <dbReference type="ARBA" id="ARBA00022989"/>
    </source>
</evidence>
<keyword evidence="3" id="KW-0547">Nucleotide-binding</keyword>
<dbReference type="InterPro" id="IPR039421">
    <property type="entry name" value="Type_1_exporter"/>
</dbReference>
<evidence type="ECO:0000259" key="9">
    <source>
        <dbReference type="PROSITE" id="PS50929"/>
    </source>
</evidence>
<comment type="subcellular location">
    <subcellularLocation>
        <location evidence="1">Cell membrane</location>
        <topology evidence="1">Multi-pass membrane protein</topology>
    </subcellularLocation>
</comment>
<evidence type="ECO:0000256" key="6">
    <source>
        <dbReference type="ARBA" id="ARBA00023136"/>
    </source>
</evidence>
<evidence type="ECO:0000313" key="10">
    <source>
        <dbReference type="EMBL" id="GAN35798.1"/>
    </source>
</evidence>
<dbReference type="InterPro" id="IPR011527">
    <property type="entry name" value="ABC1_TM_dom"/>
</dbReference>
<dbReference type="InterPro" id="IPR003593">
    <property type="entry name" value="AAA+_ATPase"/>
</dbReference>
<comment type="caution">
    <text evidence="10">The sequence shown here is derived from an EMBL/GenBank/DDBJ whole genome shotgun (WGS) entry which is preliminary data.</text>
</comment>
<feature type="transmembrane region" description="Helical" evidence="7">
    <location>
        <begin position="128"/>
        <end position="146"/>
    </location>
</feature>
<feature type="domain" description="ABC transporter" evidence="8">
    <location>
        <begin position="330"/>
        <end position="533"/>
    </location>
</feature>
<dbReference type="InterPro" id="IPR036640">
    <property type="entry name" value="ABC1_TM_sf"/>
</dbReference>
<accession>A0A0C9QAY4</accession>
<feature type="domain" description="ABC transmembrane type-1" evidence="9">
    <location>
        <begin position="16"/>
        <end position="296"/>
    </location>
</feature>
<gene>
    <name evidence="10" type="ORF">LC0644_0387</name>
</gene>
<keyword evidence="6 7" id="KW-0472">Membrane</keyword>
<dbReference type="Pfam" id="PF00005">
    <property type="entry name" value="ABC_tran"/>
    <property type="match status" value="1"/>
</dbReference>
<dbReference type="InterPro" id="IPR003439">
    <property type="entry name" value="ABC_transporter-like_ATP-bd"/>
</dbReference>
<dbReference type="PANTHER" id="PTHR24221">
    <property type="entry name" value="ATP-BINDING CASSETTE SUB-FAMILY B"/>
    <property type="match status" value="1"/>
</dbReference>
<dbReference type="GO" id="GO:0016887">
    <property type="term" value="F:ATP hydrolysis activity"/>
    <property type="evidence" value="ECO:0007669"/>
    <property type="project" value="InterPro"/>
</dbReference>
<keyword evidence="4" id="KW-0067">ATP-binding</keyword>
<feature type="transmembrane region" description="Helical" evidence="7">
    <location>
        <begin position="271"/>
        <end position="295"/>
    </location>
</feature>
<evidence type="ECO:0000313" key="11">
    <source>
        <dbReference type="Proteomes" id="UP000032552"/>
    </source>
</evidence>
<dbReference type="RefSeq" id="WP_045625660.1">
    <property type="nucleotide sequence ID" value="NZ_BAYM01000028.1"/>
</dbReference>
<feature type="transmembrane region" description="Helical" evidence="7">
    <location>
        <begin position="48"/>
        <end position="72"/>
    </location>
</feature>
<dbReference type="GO" id="GO:0140359">
    <property type="term" value="F:ABC-type transporter activity"/>
    <property type="evidence" value="ECO:0007669"/>
    <property type="project" value="InterPro"/>
</dbReference>
<dbReference type="SMART" id="SM00382">
    <property type="entry name" value="AAA"/>
    <property type="match status" value="1"/>
</dbReference>
<organism evidence="10 11">
    <name type="scientific">Lacticaseibacillus paracasei NRIC 0644</name>
    <dbReference type="NCBI Taxonomy" id="1435038"/>
    <lineage>
        <taxon>Bacteria</taxon>
        <taxon>Bacillati</taxon>
        <taxon>Bacillota</taxon>
        <taxon>Bacilli</taxon>
        <taxon>Lactobacillales</taxon>
        <taxon>Lactobacillaceae</taxon>
        <taxon>Lacticaseibacillus</taxon>
    </lineage>
</organism>
<dbReference type="PROSITE" id="PS50893">
    <property type="entry name" value="ABC_TRANSPORTER_2"/>
    <property type="match status" value="1"/>
</dbReference>
<dbReference type="InterPro" id="IPR017871">
    <property type="entry name" value="ABC_transporter-like_CS"/>
</dbReference>
<dbReference type="Gene3D" id="1.20.1560.10">
    <property type="entry name" value="ABC transporter type 1, transmembrane domain"/>
    <property type="match status" value="1"/>
</dbReference>
<reference evidence="11" key="1">
    <citation type="submission" date="2014-05" db="EMBL/GenBank/DDBJ databases">
        <title>Whole genome sequencing of Lactobacillus casei NRIC0644.</title>
        <authorList>
            <person name="Atarashi H."/>
            <person name="Yoshida Y."/>
            <person name="Fujimura S."/>
            <person name="Tanaka N."/>
            <person name="Shiwa Y."/>
            <person name="Yoshikawa H."/>
            <person name="Okada S."/>
            <person name="Nakagawa J."/>
        </authorList>
    </citation>
    <scope>NUCLEOTIDE SEQUENCE [LARGE SCALE GENOMIC DNA]</scope>
    <source>
        <strain evidence="11">NRIC0644</strain>
    </source>
</reference>
<proteinExistence type="predicted"/>
<dbReference type="GO" id="GO:0005524">
    <property type="term" value="F:ATP binding"/>
    <property type="evidence" value="ECO:0007669"/>
    <property type="project" value="UniProtKB-KW"/>
</dbReference>
<dbReference type="PROSITE" id="PS50929">
    <property type="entry name" value="ABC_TM1F"/>
    <property type="match status" value="1"/>
</dbReference>
<evidence type="ECO:0008006" key="12">
    <source>
        <dbReference type="Google" id="ProtNLM"/>
    </source>
</evidence>
<sequence length="533" mass="58410">MQTILRITSIRYRWLLGLLTLRVLIDGFNVLISMLIQLGLSVALSGQVNLLVAIFAGMLAAAVVYTGIYFLSGVVTERLKRRVSGDIATALMANFLQDDATQVPDNGTATNLIVTDTQHIMQFLDAGVLPLVDFGITVFLGVIYVVTQSWQLALMFVAFGGLFAGVSRGLFRQQNQAQTTFIQIDDKHKAFFNDFLANVSVVRNLNVFAYSRQRHAHYFQQAAPSMRQMATTSGALAGIFNGGVYLAEVLTLMVGFAMLTVTGSSVAGLLGAWNAGVGSILWPFLGLAPTIGFLAQQRTSIDRVLPRLTQQVMPVFSPMKGDYQPDTIKIRGTKVSFHYLQTNREILQHLDFQIHNQGITFLIGANGAGKTTLLKLILNELQPTTGKIEIQGVPAKIKSASLFAFVPQRSVMFTASVTANLLLASQADPTKLPALLQQLQLDRYAADLDHTLQPNQLSPGEQRRLGIIRGIAADRPFIVLDEPFSDIDAVNQQAVMQLLRQEAKKRGVVIITHTFDFVTAADQVLKVGDHHDN</sequence>
<dbReference type="SUPFAM" id="SSF90123">
    <property type="entry name" value="ABC transporter transmembrane region"/>
    <property type="match status" value="1"/>
</dbReference>
<name>A0A0C9QAY4_LACPA</name>
<dbReference type="Pfam" id="PF00664">
    <property type="entry name" value="ABC_membrane"/>
    <property type="match status" value="1"/>
</dbReference>
<dbReference type="Gene3D" id="3.40.50.300">
    <property type="entry name" value="P-loop containing nucleotide triphosphate hydrolases"/>
    <property type="match status" value="1"/>
</dbReference>
<dbReference type="SUPFAM" id="SSF52540">
    <property type="entry name" value="P-loop containing nucleoside triphosphate hydrolases"/>
    <property type="match status" value="1"/>
</dbReference>
<protein>
    <recommendedName>
        <fullName evidence="12">Transport ATP-binding protein CydC</fullName>
    </recommendedName>
</protein>